<dbReference type="Proteomes" id="UP000663193">
    <property type="component" value="Chromosome 7"/>
</dbReference>
<name>A0A7U2F2G9_PHANO</name>
<evidence type="ECO:0000313" key="2">
    <source>
        <dbReference type="Proteomes" id="UP000663193"/>
    </source>
</evidence>
<evidence type="ECO:0008006" key="3">
    <source>
        <dbReference type="Google" id="ProtNLM"/>
    </source>
</evidence>
<evidence type="ECO:0000313" key="1">
    <source>
        <dbReference type="EMBL" id="QRC97427.1"/>
    </source>
</evidence>
<sequence>MDPVPLEPSIFFSKLPRELRDQVYEYAFWCSSSRDSTGILPSYELAAPLLTCRQFYNEANVIAFANIDWCINWARVHRKYYDCNICTTWLCKQSHTGESACSQHLSDSCDVGGIASLRSPMDLTVNKMIERAGLFSEQRTALRYLTIADFWFDFTVALQALRPENPVLYHLLHNFGRPARGIVT</sequence>
<accession>A0A7U2F2G9</accession>
<dbReference type="VEuPathDB" id="FungiDB:JI435_087870"/>
<organism evidence="1 2">
    <name type="scientific">Phaeosphaeria nodorum (strain SN15 / ATCC MYA-4574 / FGSC 10173)</name>
    <name type="common">Glume blotch fungus</name>
    <name type="synonym">Parastagonospora nodorum</name>
    <dbReference type="NCBI Taxonomy" id="321614"/>
    <lineage>
        <taxon>Eukaryota</taxon>
        <taxon>Fungi</taxon>
        <taxon>Dikarya</taxon>
        <taxon>Ascomycota</taxon>
        <taxon>Pezizomycotina</taxon>
        <taxon>Dothideomycetes</taxon>
        <taxon>Pleosporomycetidae</taxon>
        <taxon>Pleosporales</taxon>
        <taxon>Pleosporineae</taxon>
        <taxon>Phaeosphaeriaceae</taxon>
        <taxon>Parastagonospora</taxon>
    </lineage>
</organism>
<dbReference type="EMBL" id="CP069029">
    <property type="protein sequence ID" value="QRC97427.1"/>
    <property type="molecule type" value="Genomic_DNA"/>
</dbReference>
<protein>
    <recommendedName>
        <fullName evidence="3">F-box domain-containing protein</fullName>
    </recommendedName>
</protein>
<dbReference type="OrthoDB" id="5413827at2759"/>
<keyword evidence="2" id="KW-1185">Reference proteome</keyword>
<gene>
    <name evidence="1" type="ORF">JI435_087870</name>
</gene>
<reference evidence="2" key="1">
    <citation type="journal article" date="2021" name="BMC Genomics">
        <title>Chromosome-level genome assembly and manually-curated proteome of model necrotroph Parastagonospora nodorum Sn15 reveals a genome-wide trove of candidate effector homologs, and redundancy of virulence-related functions within an accessory chromosome.</title>
        <authorList>
            <person name="Bertazzoni S."/>
            <person name="Jones D.A.B."/>
            <person name="Phan H.T."/>
            <person name="Tan K.-C."/>
            <person name="Hane J.K."/>
        </authorList>
    </citation>
    <scope>NUCLEOTIDE SEQUENCE [LARGE SCALE GENOMIC DNA]</scope>
    <source>
        <strain evidence="2">SN15 / ATCC MYA-4574 / FGSC 10173)</strain>
    </source>
</reference>
<proteinExistence type="predicted"/>
<dbReference type="AlphaFoldDB" id="A0A7U2F2G9"/>